<dbReference type="InterPro" id="IPR050756">
    <property type="entry name" value="CSN3"/>
</dbReference>
<dbReference type="PANTHER" id="PTHR10758">
    <property type="entry name" value="26S PROTEASOME NON-ATPASE REGULATORY SUBUNIT 3/COP9 SIGNALOSOME COMPLEX SUBUNIT 3"/>
    <property type="match status" value="1"/>
</dbReference>
<evidence type="ECO:0000259" key="8">
    <source>
        <dbReference type="PROSITE" id="PS50250"/>
    </source>
</evidence>
<dbReference type="GO" id="GO:0006511">
    <property type="term" value="P:ubiquitin-dependent protein catabolic process"/>
    <property type="evidence" value="ECO:0007669"/>
    <property type="project" value="TreeGrafter"/>
</dbReference>
<evidence type="ECO:0000256" key="7">
    <source>
        <dbReference type="ARBA" id="ARBA00023242"/>
    </source>
</evidence>
<dbReference type="STRING" id="3068.D8TVL4"/>
<dbReference type="GeneID" id="9616687"/>
<evidence type="ECO:0000256" key="5">
    <source>
        <dbReference type="ARBA" id="ARBA00022490"/>
    </source>
</evidence>
<feature type="domain" description="PCI" evidence="8">
    <location>
        <begin position="193"/>
        <end position="361"/>
    </location>
</feature>
<dbReference type="FunCoup" id="D8TVL4">
    <property type="interactions" value="2040"/>
</dbReference>
<dbReference type="KEGG" id="vcn:VOLCADRAFT_90738"/>
<keyword evidence="7" id="KW-0539">Nucleus</keyword>
<dbReference type="GO" id="GO:0008180">
    <property type="term" value="C:COP9 signalosome"/>
    <property type="evidence" value="ECO:0007669"/>
    <property type="project" value="UniProtKB-KW"/>
</dbReference>
<dbReference type="Pfam" id="PF01399">
    <property type="entry name" value="PCI"/>
    <property type="match status" value="1"/>
</dbReference>
<dbReference type="InterPro" id="IPR055089">
    <property type="entry name" value="COP9_N"/>
</dbReference>
<evidence type="ECO:0000256" key="6">
    <source>
        <dbReference type="ARBA" id="ARBA00022790"/>
    </source>
</evidence>
<proteinExistence type="inferred from homology"/>
<evidence type="ECO:0000256" key="4">
    <source>
        <dbReference type="ARBA" id="ARBA00014878"/>
    </source>
</evidence>
<dbReference type="RefSeq" id="XP_002950274.1">
    <property type="nucleotide sequence ID" value="XM_002950228.1"/>
</dbReference>
<evidence type="ECO:0000256" key="3">
    <source>
        <dbReference type="ARBA" id="ARBA00007084"/>
    </source>
</evidence>
<dbReference type="PANTHER" id="PTHR10758:SF1">
    <property type="entry name" value="COP9 SIGNALOSOME COMPLEX SUBUNIT 3"/>
    <property type="match status" value="1"/>
</dbReference>
<evidence type="ECO:0000313" key="10">
    <source>
        <dbReference type="Proteomes" id="UP000001058"/>
    </source>
</evidence>
<dbReference type="InterPro" id="IPR000717">
    <property type="entry name" value="PCI_dom"/>
</dbReference>
<dbReference type="OrthoDB" id="29061at2759"/>
<gene>
    <name evidence="9" type="ORF">VOLCADRAFT_90738</name>
</gene>
<comment type="similarity">
    <text evidence="3">Belongs to the CSN3 family.</text>
</comment>
<comment type="subcellular location">
    <subcellularLocation>
        <location evidence="2">Cytoplasm</location>
    </subcellularLocation>
    <subcellularLocation>
        <location evidence="1">Nucleus</location>
    </subcellularLocation>
</comment>
<keyword evidence="6" id="KW-0736">Signalosome</keyword>
<dbReference type="eggNOG" id="KOG2582">
    <property type="taxonomic scope" value="Eukaryota"/>
</dbReference>
<accession>D8TVL4</accession>
<sequence>MEALVAQVVALSNPNDLSQLQTTLKNSDTTFTQNYQHIAPALQALDPVQHSLGFAYFLHHLGRGNLHLPDVAFIDNATRFFTVCQAGQIQLAPDILCSAARKYKEHLIAANTPRQGILPLRAALRALQPTREVLTPLHADFFQLCLLSKCYNAAVPVLADDIFDVAPQQTSCTPTDLFLYCYYGGMLCIGRKQHARALELLLQAITAPAVAGNAIVAAAYKKYVLVCLIHAGQMLPLPKFTSSCVRQVIESDARPYNKLAAAYASRNPEKLRQIANKHTAVFTADNNLGLVRQVVASLTVCSIQRLTQTFLTLSLTDIAANAGLSGAEEAEARILRMVAAGQIHAKIDGRTGMVRFADETWAASGAAASSSSFSAAGGGSLWDSAGGVAALDGRMRQVLELGKRLQQAHEMVSQDRAYQSKVTARERSKWDLGAAVGGAGGGLAGALGVPGAAAGSFAAWWIGPSSFVMNAAVVEQGGMGLRTNMRCVP</sequence>
<dbReference type="GO" id="GO:0005737">
    <property type="term" value="C:cytoplasm"/>
    <property type="evidence" value="ECO:0007669"/>
    <property type="project" value="UniProtKB-SubCell"/>
</dbReference>
<dbReference type="EMBL" id="GL378339">
    <property type="protein sequence ID" value="EFJ48475.1"/>
    <property type="molecule type" value="Genomic_DNA"/>
</dbReference>
<reference evidence="9 10" key="1">
    <citation type="journal article" date="2010" name="Science">
        <title>Genomic analysis of organismal complexity in the multicellular green alga Volvox carteri.</title>
        <authorList>
            <person name="Prochnik S.E."/>
            <person name="Umen J."/>
            <person name="Nedelcu A.M."/>
            <person name="Hallmann A."/>
            <person name="Miller S.M."/>
            <person name="Nishii I."/>
            <person name="Ferris P."/>
            <person name="Kuo A."/>
            <person name="Mitros T."/>
            <person name="Fritz-Laylin L.K."/>
            <person name="Hellsten U."/>
            <person name="Chapman J."/>
            <person name="Simakov O."/>
            <person name="Rensing S.A."/>
            <person name="Terry A."/>
            <person name="Pangilinan J."/>
            <person name="Kapitonov V."/>
            <person name="Jurka J."/>
            <person name="Salamov A."/>
            <person name="Shapiro H."/>
            <person name="Schmutz J."/>
            <person name="Grimwood J."/>
            <person name="Lindquist E."/>
            <person name="Lucas S."/>
            <person name="Grigoriev I.V."/>
            <person name="Schmitt R."/>
            <person name="Kirk D."/>
            <person name="Rokhsar D.S."/>
        </authorList>
    </citation>
    <scope>NUCLEOTIDE SEQUENCE [LARGE SCALE GENOMIC DNA]</scope>
    <source>
        <strain evidence="10">f. Nagariensis / Eve</strain>
    </source>
</reference>
<name>D8TVL4_VOLCA</name>
<dbReference type="SMART" id="SM00088">
    <property type="entry name" value="PINT"/>
    <property type="match status" value="1"/>
</dbReference>
<organism evidence="10">
    <name type="scientific">Volvox carteri f. nagariensis</name>
    <dbReference type="NCBI Taxonomy" id="3068"/>
    <lineage>
        <taxon>Eukaryota</taxon>
        <taxon>Viridiplantae</taxon>
        <taxon>Chlorophyta</taxon>
        <taxon>core chlorophytes</taxon>
        <taxon>Chlorophyceae</taxon>
        <taxon>CS clade</taxon>
        <taxon>Chlamydomonadales</taxon>
        <taxon>Volvocaceae</taxon>
        <taxon>Volvox</taxon>
    </lineage>
</organism>
<dbReference type="Pfam" id="PF22788">
    <property type="entry name" value="COP9_hel_rpt"/>
    <property type="match status" value="1"/>
</dbReference>
<dbReference type="PROSITE" id="PS50250">
    <property type="entry name" value="PCI"/>
    <property type="match status" value="1"/>
</dbReference>
<evidence type="ECO:0000313" key="9">
    <source>
        <dbReference type="EMBL" id="EFJ48475.1"/>
    </source>
</evidence>
<protein>
    <recommendedName>
        <fullName evidence="4">COP9 signalosome complex subunit 3</fullName>
    </recommendedName>
</protein>
<dbReference type="AlphaFoldDB" id="D8TVL4"/>
<dbReference type="Proteomes" id="UP000001058">
    <property type="component" value="Unassembled WGS sequence"/>
</dbReference>
<keyword evidence="5" id="KW-0963">Cytoplasm</keyword>
<evidence type="ECO:0000256" key="1">
    <source>
        <dbReference type="ARBA" id="ARBA00004123"/>
    </source>
</evidence>
<evidence type="ECO:0000256" key="2">
    <source>
        <dbReference type="ARBA" id="ARBA00004496"/>
    </source>
</evidence>
<dbReference type="SUPFAM" id="SSF46785">
    <property type="entry name" value="Winged helix' DNA-binding domain"/>
    <property type="match status" value="1"/>
</dbReference>
<dbReference type="InParanoid" id="D8TVL4"/>
<dbReference type="InterPro" id="IPR036390">
    <property type="entry name" value="WH_DNA-bd_sf"/>
</dbReference>
<keyword evidence="10" id="KW-1185">Reference proteome</keyword>